<dbReference type="GO" id="GO:0000976">
    <property type="term" value="F:transcription cis-regulatory region binding"/>
    <property type="evidence" value="ECO:0007669"/>
    <property type="project" value="TreeGrafter"/>
</dbReference>
<dbReference type="GO" id="GO:0003700">
    <property type="term" value="F:DNA-binding transcription factor activity"/>
    <property type="evidence" value="ECO:0007669"/>
    <property type="project" value="TreeGrafter"/>
</dbReference>
<dbReference type="CDD" id="cd01392">
    <property type="entry name" value="HTH_LacI"/>
    <property type="match status" value="1"/>
</dbReference>
<proteinExistence type="predicted"/>
<protein>
    <submittedName>
        <fullName evidence="5">LacI family transcriptional regulator</fullName>
    </submittedName>
</protein>
<dbReference type="SUPFAM" id="SSF53822">
    <property type="entry name" value="Periplasmic binding protein-like I"/>
    <property type="match status" value="1"/>
</dbReference>
<dbReference type="AlphaFoldDB" id="A0A229P533"/>
<dbReference type="Pfam" id="PF00356">
    <property type="entry name" value="LacI"/>
    <property type="match status" value="1"/>
</dbReference>
<name>A0A229P533_9BACL</name>
<evidence type="ECO:0000256" key="1">
    <source>
        <dbReference type="ARBA" id="ARBA00023015"/>
    </source>
</evidence>
<evidence type="ECO:0000256" key="2">
    <source>
        <dbReference type="ARBA" id="ARBA00023125"/>
    </source>
</evidence>
<evidence type="ECO:0000259" key="4">
    <source>
        <dbReference type="PROSITE" id="PS50932"/>
    </source>
</evidence>
<keyword evidence="1" id="KW-0805">Transcription regulation</keyword>
<dbReference type="InterPro" id="IPR046335">
    <property type="entry name" value="LacI/GalR-like_sensor"/>
</dbReference>
<dbReference type="OrthoDB" id="2831239at2"/>
<accession>A0A229P533</accession>
<keyword evidence="6" id="KW-1185">Reference proteome</keyword>
<feature type="domain" description="HTH lacI-type" evidence="4">
    <location>
        <begin position="1"/>
        <end position="54"/>
    </location>
</feature>
<dbReference type="PANTHER" id="PTHR30146:SF109">
    <property type="entry name" value="HTH-TYPE TRANSCRIPTIONAL REGULATOR GALS"/>
    <property type="match status" value="1"/>
</dbReference>
<dbReference type="PROSITE" id="PS50932">
    <property type="entry name" value="HTH_LACI_2"/>
    <property type="match status" value="1"/>
</dbReference>
<comment type="caution">
    <text evidence="5">The sequence shown here is derived from an EMBL/GenBank/DDBJ whole genome shotgun (WGS) entry which is preliminary data.</text>
</comment>
<evidence type="ECO:0000256" key="3">
    <source>
        <dbReference type="ARBA" id="ARBA00023163"/>
    </source>
</evidence>
<dbReference type="SMART" id="SM00354">
    <property type="entry name" value="HTH_LACI"/>
    <property type="match status" value="1"/>
</dbReference>
<reference evidence="5 6" key="1">
    <citation type="submission" date="2017-07" db="EMBL/GenBank/DDBJ databases">
        <title>Paenibacillus herberti R33 genome sequencing and assembly.</title>
        <authorList>
            <person name="Su W."/>
        </authorList>
    </citation>
    <scope>NUCLEOTIDE SEQUENCE [LARGE SCALE GENOMIC DNA]</scope>
    <source>
        <strain evidence="5 6">R33</strain>
    </source>
</reference>
<dbReference type="Gene3D" id="3.40.50.2300">
    <property type="match status" value="2"/>
</dbReference>
<sequence length="333" mass="36642">MRKQVAERAGVSEATVSRVFSESDAVKEKTREKVLKAAAELGYVPNELARQFARKRSGNLGVMLPFVPKAKLFSTYYFYEMMGGISEAAQQHGADLLLLQRMPGEDRGCGLLFRQQKIDGLILLGARDIAEEREELLKLDAEGRSFAFVNQRIDGLEHRAVETDHRRGCFLAAEHLLQQGWRRPAFVKGPPGFSNSLDRLLGFRDAMPDELKGEHAVLQGNYSRTSGLALAGEAAELLRSGQADAFVAGNDRMAIGLLQGLRQLGYESSRDYGLTGFDDSDGARLMEPTLTSVSASFYETGRMAALIALQVQSMPVDKLPVGLVVRESSLKRT</sequence>
<keyword evidence="2" id="KW-0238">DNA-binding</keyword>
<evidence type="ECO:0000313" key="6">
    <source>
        <dbReference type="Proteomes" id="UP000215145"/>
    </source>
</evidence>
<dbReference type="InterPro" id="IPR010982">
    <property type="entry name" value="Lambda_DNA-bd_dom_sf"/>
</dbReference>
<dbReference type="EMBL" id="NMUQ01000001">
    <property type="protein sequence ID" value="OXM17373.1"/>
    <property type="molecule type" value="Genomic_DNA"/>
</dbReference>
<dbReference type="Proteomes" id="UP000215145">
    <property type="component" value="Unassembled WGS sequence"/>
</dbReference>
<evidence type="ECO:0000313" key="5">
    <source>
        <dbReference type="EMBL" id="OXM17373.1"/>
    </source>
</evidence>
<dbReference type="SUPFAM" id="SSF47413">
    <property type="entry name" value="lambda repressor-like DNA-binding domains"/>
    <property type="match status" value="1"/>
</dbReference>
<organism evidence="5 6">
    <name type="scientific">Paenibacillus herberti</name>
    <dbReference type="NCBI Taxonomy" id="1619309"/>
    <lineage>
        <taxon>Bacteria</taxon>
        <taxon>Bacillati</taxon>
        <taxon>Bacillota</taxon>
        <taxon>Bacilli</taxon>
        <taxon>Bacillales</taxon>
        <taxon>Paenibacillaceae</taxon>
        <taxon>Paenibacillus</taxon>
    </lineage>
</organism>
<dbReference type="RefSeq" id="WP_089524448.1">
    <property type="nucleotide sequence ID" value="NZ_NMUQ01000001.1"/>
</dbReference>
<keyword evidence="3" id="KW-0804">Transcription</keyword>
<dbReference type="PANTHER" id="PTHR30146">
    <property type="entry name" value="LACI-RELATED TRANSCRIPTIONAL REPRESSOR"/>
    <property type="match status" value="1"/>
</dbReference>
<gene>
    <name evidence="5" type="ORF">CGZ75_12455</name>
</gene>
<dbReference type="Gene3D" id="1.10.260.40">
    <property type="entry name" value="lambda repressor-like DNA-binding domains"/>
    <property type="match status" value="1"/>
</dbReference>
<dbReference type="InterPro" id="IPR028082">
    <property type="entry name" value="Peripla_BP_I"/>
</dbReference>
<dbReference type="CDD" id="cd06267">
    <property type="entry name" value="PBP1_LacI_sugar_binding-like"/>
    <property type="match status" value="1"/>
</dbReference>
<dbReference type="Pfam" id="PF13377">
    <property type="entry name" value="Peripla_BP_3"/>
    <property type="match status" value="1"/>
</dbReference>
<dbReference type="InterPro" id="IPR000843">
    <property type="entry name" value="HTH_LacI"/>
</dbReference>